<dbReference type="Proteomes" id="UP000006729">
    <property type="component" value="Chromosome 5"/>
</dbReference>
<evidence type="ECO:0000313" key="1">
    <source>
        <dbReference type="EMBL" id="KAI9393926.1"/>
    </source>
</evidence>
<evidence type="ECO:0000313" key="2">
    <source>
        <dbReference type="Proteomes" id="UP000006729"/>
    </source>
</evidence>
<comment type="caution">
    <text evidence="1">The sequence shown here is derived from an EMBL/GenBank/DDBJ whole genome shotgun (WGS) entry which is preliminary data.</text>
</comment>
<name>A0ACC0SXD3_POPTR</name>
<gene>
    <name evidence="1" type="ORF">POPTR_005G026650v4</name>
</gene>
<keyword evidence="2" id="KW-1185">Reference proteome</keyword>
<reference evidence="1 2" key="1">
    <citation type="journal article" date="2006" name="Science">
        <title>The genome of black cottonwood, Populus trichocarpa (Torr. &amp; Gray).</title>
        <authorList>
            <person name="Tuskan G.A."/>
            <person name="Difazio S."/>
            <person name="Jansson S."/>
            <person name="Bohlmann J."/>
            <person name="Grigoriev I."/>
            <person name="Hellsten U."/>
            <person name="Putnam N."/>
            <person name="Ralph S."/>
            <person name="Rombauts S."/>
            <person name="Salamov A."/>
            <person name="Schein J."/>
            <person name="Sterck L."/>
            <person name="Aerts A."/>
            <person name="Bhalerao R.R."/>
            <person name="Bhalerao R.P."/>
            <person name="Blaudez D."/>
            <person name="Boerjan W."/>
            <person name="Brun A."/>
            <person name="Brunner A."/>
            <person name="Busov V."/>
            <person name="Campbell M."/>
            <person name="Carlson J."/>
            <person name="Chalot M."/>
            <person name="Chapman J."/>
            <person name="Chen G.L."/>
            <person name="Cooper D."/>
            <person name="Coutinho P.M."/>
            <person name="Couturier J."/>
            <person name="Covert S."/>
            <person name="Cronk Q."/>
            <person name="Cunningham R."/>
            <person name="Davis J."/>
            <person name="Degroeve S."/>
            <person name="Dejardin A."/>
            <person name="Depamphilis C."/>
            <person name="Detter J."/>
            <person name="Dirks B."/>
            <person name="Dubchak I."/>
            <person name="Duplessis S."/>
            <person name="Ehlting J."/>
            <person name="Ellis B."/>
            <person name="Gendler K."/>
            <person name="Goodstein D."/>
            <person name="Gribskov M."/>
            <person name="Grimwood J."/>
            <person name="Groover A."/>
            <person name="Gunter L."/>
            <person name="Hamberger B."/>
            <person name="Heinze B."/>
            <person name="Helariutta Y."/>
            <person name="Henrissat B."/>
            <person name="Holligan D."/>
            <person name="Holt R."/>
            <person name="Huang W."/>
            <person name="Islam-Faridi N."/>
            <person name="Jones S."/>
            <person name="Jones-Rhoades M."/>
            <person name="Jorgensen R."/>
            <person name="Joshi C."/>
            <person name="Kangasjarvi J."/>
            <person name="Karlsson J."/>
            <person name="Kelleher C."/>
            <person name="Kirkpatrick R."/>
            <person name="Kirst M."/>
            <person name="Kohler A."/>
            <person name="Kalluri U."/>
            <person name="Larimer F."/>
            <person name="Leebens-Mack J."/>
            <person name="Leple J.C."/>
            <person name="Locascio P."/>
            <person name="Lou Y."/>
            <person name="Lucas S."/>
            <person name="Martin F."/>
            <person name="Montanini B."/>
            <person name="Napoli C."/>
            <person name="Nelson D.R."/>
            <person name="Nelson C."/>
            <person name="Nieminen K."/>
            <person name="Nilsson O."/>
            <person name="Pereda V."/>
            <person name="Peter G."/>
            <person name="Philippe R."/>
            <person name="Pilate G."/>
            <person name="Poliakov A."/>
            <person name="Razumovskaya J."/>
            <person name="Richardson P."/>
            <person name="Rinaldi C."/>
            <person name="Ritland K."/>
            <person name="Rouze P."/>
            <person name="Ryaboy D."/>
            <person name="Schmutz J."/>
            <person name="Schrader J."/>
            <person name="Segerman B."/>
            <person name="Shin H."/>
            <person name="Siddiqui A."/>
            <person name="Sterky F."/>
            <person name="Terry A."/>
            <person name="Tsai C.J."/>
            <person name="Uberbacher E."/>
            <person name="Unneberg P."/>
            <person name="Vahala J."/>
            <person name="Wall K."/>
            <person name="Wessler S."/>
            <person name="Yang G."/>
            <person name="Yin T."/>
            <person name="Douglas C."/>
            <person name="Marra M."/>
            <person name="Sandberg G."/>
            <person name="Van de Peer Y."/>
            <person name="Rokhsar D."/>
        </authorList>
    </citation>
    <scope>NUCLEOTIDE SEQUENCE [LARGE SCALE GENOMIC DNA]</scope>
    <source>
        <strain evidence="2">cv. Nisqually</strain>
    </source>
</reference>
<protein>
    <submittedName>
        <fullName evidence="1">Uncharacterized protein</fullName>
    </submittedName>
</protein>
<organism evidence="1 2">
    <name type="scientific">Populus trichocarpa</name>
    <name type="common">Western balsam poplar</name>
    <name type="synonym">Populus balsamifera subsp. trichocarpa</name>
    <dbReference type="NCBI Taxonomy" id="3694"/>
    <lineage>
        <taxon>Eukaryota</taxon>
        <taxon>Viridiplantae</taxon>
        <taxon>Streptophyta</taxon>
        <taxon>Embryophyta</taxon>
        <taxon>Tracheophyta</taxon>
        <taxon>Spermatophyta</taxon>
        <taxon>Magnoliopsida</taxon>
        <taxon>eudicotyledons</taxon>
        <taxon>Gunneridae</taxon>
        <taxon>Pentapetalae</taxon>
        <taxon>rosids</taxon>
        <taxon>fabids</taxon>
        <taxon>Malpighiales</taxon>
        <taxon>Salicaceae</taxon>
        <taxon>Saliceae</taxon>
        <taxon>Populus</taxon>
    </lineage>
</organism>
<proteinExistence type="predicted"/>
<sequence length="161" mass="18226">MDYRTLDIITIVTCLKGLKLSKLLSKTRVVASIVSGSLISRQETPVCTYKGISGPTWDYPMRFYLEDSVFQQSQLMVVFRIWRTPIFLGGNQLLGEVYFPVKLLLDNWTEDKQAKEGSCPVVTPSGKHRGCLVFKYDFGHGTIRGAPKKVDRLHHSAPYID</sequence>
<dbReference type="EMBL" id="CM009294">
    <property type="protein sequence ID" value="KAI9393926.1"/>
    <property type="molecule type" value="Genomic_DNA"/>
</dbReference>
<accession>A0ACC0SXD3</accession>